<comment type="caution">
    <text evidence="2">The sequence shown here is derived from an EMBL/GenBank/DDBJ whole genome shotgun (WGS) entry which is preliminary data.</text>
</comment>
<dbReference type="PANTHER" id="PTHR43283">
    <property type="entry name" value="BETA-LACTAMASE-RELATED"/>
    <property type="match status" value="1"/>
</dbReference>
<dbReference type="AlphaFoldDB" id="A0AA42BQZ4"/>
<dbReference type="InterPro" id="IPR050789">
    <property type="entry name" value="Diverse_Enzym_Activities"/>
</dbReference>
<protein>
    <submittedName>
        <fullName evidence="2">Beta-lactamase family protein</fullName>
    </submittedName>
</protein>
<dbReference type="InterPro" id="IPR012338">
    <property type="entry name" value="Beta-lactam/transpept-like"/>
</dbReference>
<dbReference type="Pfam" id="PF00144">
    <property type="entry name" value="Beta-lactamase"/>
    <property type="match status" value="1"/>
</dbReference>
<proteinExistence type="predicted"/>
<dbReference type="InterPro" id="IPR001466">
    <property type="entry name" value="Beta-lactam-related"/>
</dbReference>
<evidence type="ECO:0000313" key="3">
    <source>
        <dbReference type="Proteomes" id="UP001156102"/>
    </source>
</evidence>
<dbReference type="PANTHER" id="PTHR43283:SF7">
    <property type="entry name" value="BETA-LACTAMASE-RELATED DOMAIN-CONTAINING PROTEIN"/>
    <property type="match status" value="1"/>
</dbReference>
<dbReference type="Gene3D" id="3.40.710.10">
    <property type="entry name" value="DD-peptidase/beta-lactamase superfamily"/>
    <property type="match status" value="1"/>
</dbReference>
<dbReference type="Proteomes" id="UP001156102">
    <property type="component" value="Unassembled WGS sequence"/>
</dbReference>
<feature type="domain" description="Beta-lactamase-related" evidence="1">
    <location>
        <begin position="17"/>
        <end position="277"/>
    </location>
</feature>
<dbReference type="EMBL" id="JANCLT010000014">
    <property type="protein sequence ID" value="MCP8970780.1"/>
    <property type="molecule type" value="Genomic_DNA"/>
</dbReference>
<name>A0AA42BQZ4_9BACI</name>
<dbReference type="SUPFAM" id="SSF56601">
    <property type="entry name" value="beta-lactamase/transpeptidase-like"/>
    <property type="match status" value="1"/>
</dbReference>
<sequence>MNITALQRRLQREKLHALLVHQRGQTTLDYYREEGDRSRLFKLNSITKSVMATLIGMAMDQGAISGVHTPLRFFFPLPPEKQQLTLYHLLTMTTGERWPEFGRGVTYPSELTKSADWIQYILRQPLADKPGTRMNYNSGSSHLLSAVLQQATGMSTAAFAEQHLFHPMGIREYKWGTDPQGIPIGGFHLQLRAEDLLKLGLLYLHGGQWEGTQLLSANWIAEAWQPHYTTYRHIGSYGYHWWVLRKEAFDVRFHTYFALGYGGQYVLLVPELELAAVTCGHMPRRGIAVLRMLLDSFS</sequence>
<keyword evidence="3" id="KW-1185">Reference proteome</keyword>
<evidence type="ECO:0000259" key="1">
    <source>
        <dbReference type="Pfam" id="PF00144"/>
    </source>
</evidence>
<organism evidence="2 3">
    <name type="scientific">Ectobacillus ponti</name>
    <dbReference type="NCBI Taxonomy" id="2961894"/>
    <lineage>
        <taxon>Bacteria</taxon>
        <taxon>Bacillati</taxon>
        <taxon>Bacillota</taxon>
        <taxon>Bacilli</taxon>
        <taxon>Bacillales</taxon>
        <taxon>Bacillaceae</taxon>
        <taxon>Ectobacillus</taxon>
    </lineage>
</organism>
<dbReference type="RefSeq" id="WP_254760703.1">
    <property type="nucleotide sequence ID" value="NZ_JANCLT010000014.1"/>
</dbReference>
<reference evidence="2" key="1">
    <citation type="submission" date="2022-07" db="EMBL/GenBank/DDBJ databases">
        <authorList>
            <person name="Li W.-J."/>
            <person name="Deng Q.-Q."/>
        </authorList>
    </citation>
    <scope>NUCLEOTIDE SEQUENCE</scope>
    <source>
        <strain evidence="2">SYSU M60031</strain>
    </source>
</reference>
<accession>A0AA42BQZ4</accession>
<evidence type="ECO:0000313" key="2">
    <source>
        <dbReference type="EMBL" id="MCP8970780.1"/>
    </source>
</evidence>
<gene>
    <name evidence="2" type="ORF">NK662_19875</name>
</gene>